<dbReference type="InterPro" id="IPR019734">
    <property type="entry name" value="TPR_rpt"/>
</dbReference>
<feature type="region of interest" description="Disordered" evidence="2">
    <location>
        <begin position="481"/>
        <end position="504"/>
    </location>
</feature>
<evidence type="ECO:0000313" key="5">
    <source>
        <dbReference type="Proteomes" id="UP001548713"/>
    </source>
</evidence>
<reference evidence="4 5" key="1">
    <citation type="submission" date="2024-07" db="EMBL/GenBank/DDBJ databases">
        <title>Novosphingobium kalidii RD2P27.</title>
        <authorList>
            <person name="Sun J.-Q."/>
        </authorList>
    </citation>
    <scope>NUCLEOTIDE SEQUENCE [LARGE SCALE GENOMIC DNA]</scope>
    <source>
        <strain evidence="4 5">RD2P27</strain>
    </source>
</reference>
<protein>
    <submittedName>
        <fullName evidence="4">Tetratricopeptide repeat protein</fullName>
    </submittedName>
</protein>
<feature type="chain" id="PRO_5046789296" evidence="3">
    <location>
        <begin position="21"/>
        <end position="504"/>
    </location>
</feature>
<proteinExistence type="predicted"/>
<feature type="repeat" description="TPR" evidence="1">
    <location>
        <begin position="456"/>
        <end position="489"/>
    </location>
</feature>
<evidence type="ECO:0000313" key="4">
    <source>
        <dbReference type="EMBL" id="MET1756052.1"/>
    </source>
</evidence>
<accession>A0ABV2D2E4</accession>
<dbReference type="RefSeq" id="WP_353984537.1">
    <property type="nucleotide sequence ID" value="NZ_JBEWLY010000017.1"/>
</dbReference>
<dbReference type="Pfam" id="PF14559">
    <property type="entry name" value="TPR_19"/>
    <property type="match status" value="1"/>
</dbReference>
<keyword evidence="5" id="KW-1185">Reference proteome</keyword>
<dbReference type="Gene3D" id="1.25.40.10">
    <property type="entry name" value="Tetratricopeptide repeat domain"/>
    <property type="match status" value="3"/>
</dbReference>
<dbReference type="PANTHER" id="PTHR12558:SF13">
    <property type="entry name" value="CELL DIVISION CYCLE PROTEIN 27 HOMOLOG"/>
    <property type="match status" value="1"/>
</dbReference>
<dbReference type="PROSITE" id="PS51257">
    <property type="entry name" value="PROKAR_LIPOPROTEIN"/>
    <property type="match status" value="1"/>
</dbReference>
<feature type="repeat" description="TPR" evidence="1">
    <location>
        <begin position="187"/>
        <end position="220"/>
    </location>
</feature>
<evidence type="ECO:0000256" key="3">
    <source>
        <dbReference type="SAM" id="SignalP"/>
    </source>
</evidence>
<keyword evidence="1" id="KW-0802">TPR repeat</keyword>
<evidence type="ECO:0000256" key="2">
    <source>
        <dbReference type="SAM" id="MobiDB-lite"/>
    </source>
</evidence>
<dbReference type="SUPFAM" id="SSF48452">
    <property type="entry name" value="TPR-like"/>
    <property type="match status" value="1"/>
</dbReference>
<comment type="caution">
    <text evidence="4">The sequence shown here is derived from an EMBL/GenBank/DDBJ whole genome shotgun (WGS) entry which is preliminary data.</text>
</comment>
<dbReference type="PANTHER" id="PTHR12558">
    <property type="entry name" value="CELL DIVISION CYCLE 16,23,27"/>
    <property type="match status" value="1"/>
</dbReference>
<evidence type="ECO:0000256" key="1">
    <source>
        <dbReference type="PROSITE-ProRule" id="PRU00339"/>
    </source>
</evidence>
<dbReference type="Pfam" id="PF13432">
    <property type="entry name" value="TPR_16"/>
    <property type="match status" value="3"/>
</dbReference>
<gene>
    <name evidence="4" type="ORF">ABVV53_11370</name>
</gene>
<dbReference type="SMART" id="SM00028">
    <property type="entry name" value="TPR"/>
    <property type="match status" value="5"/>
</dbReference>
<dbReference type="Proteomes" id="UP001548713">
    <property type="component" value="Unassembled WGS sequence"/>
</dbReference>
<feature type="signal peptide" evidence="3">
    <location>
        <begin position="1"/>
        <end position="20"/>
    </location>
</feature>
<dbReference type="PROSITE" id="PS50005">
    <property type="entry name" value="TPR"/>
    <property type="match status" value="2"/>
</dbReference>
<keyword evidence="3" id="KW-0732">Signal</keyword>
<dbReference type="EMBL" id="JBEWLY010000017">
    <property type="protein sequence ID" value="MET1756052.1"/>
    <property type="molecule type" value="Genomic_DNA"/>
</dbReference>
<name>A0ABV2D2E4_9SPHN</name>
<dbReference type="InterPro" id="IPR011990">
    <property type="entry name" value="TPR-like_helical_dom_sf"/>
</dbReference>
<organism evidence="4 5">
    <name type="scientific">Novosphingobium kalidii</name>
    <dbReference type="NCBI Taxonomy" id="3230299"/>
    <lineage>
        <taxon>Bacteria</taxon>
        <taxon>Pseudomonadati</taxon>
        <taxon>Pseudomonadota</taxon>
        <taxon>Alphaproteobacteria</taxon>
        <taxon>Sphingomonadales</taxon>
        <taxon>Sphingomonadaceae</taxon>
        <taxon>Novosphingobium</taxon>
    </lineage>
</organism>
<sequence>MRTSRAIPMLALVLSLAACGDTPAETLANARAAYERSDYGAARVAVVAALRKEPNDVEMLTLLAQSQLRLGDAEGAEQTLSRLIGRIAPDEHARLTGDLRLLQGRAQDALAGLNPEDESPTAWRIRAAAFVALGKASDAQDAYGRGMAAGPDVQLAAAYARYLLESGAVEVAARVHRTLESFAPEAFEALMLQGDLAVARGQSKSAVAAYRRAAQLYPQRHEPLLALARELPESSSHEAMELLEKAQALTGGSAEIFEAQVALHATRREWGAVRAALQGQASGLDPTSALALTYGEALLHLGQPEQARTLFTRARLLRPRDPYTRFMLGRAQLATGDAEDAWATLSPLADSALAPAELIEAAVAAARAVGHPDEKALRARLRPVRLKQRMAIVDKAQAALDRQDWGAARAALLLIPAGSDDPEVLMRLALASSRLGRHHEAITYADQALVRRPDAPECLHTAGMARFEAGDVQKAQALLRRAADADPRNEGIREDLEKMRPPAA</sequence>